<dbReference type="Pfam" id="PF02212">
    <property type="entry name" value="GED"/>
    <property type="match status" value="1"/>
</dbReference>
<dbReference type="PANTHER" id="PTHR11566:SF131">
    <property type="entry name" value="GTPASE, PUTATIVE (AFU_ORTHOLOGUE AFUA_6G07630)-RELATED"/>
    <property type="match status" value="1"/>
</dbReference>
<dbReference type="InterPro" id="IPR030381">
    <property type="entry name" value="G_DYNAMIN_dom"/>
</dbReference>
<evidence type="ECO:0000256" key="3">
    <source>
        <dbReference type="SAM" id="MobiDB-lite"/>
    </source>
</evidence>
<dbReference type="PROSITE" id="PS51388">
    <property type="entry name" value="GED"/>
    <property type="match status" value="1"/>
</dbReference>
<feature type="domain" description="Dynamin-type G" evidence="5">
    <location>
        <begin position="138"/>
        <end position="458"/>
    </location>
</feature>
<accession>A0ABR3S1U5</accession>
<dbReference type="SMART" id="SM00053">
    <property type="entry name" value="DYNc"/>
    <property type="match status" value="1"/>
</dbReference>
<evidence type="ECO:0000256" key="2">
    <source>
        <dbReference type="ARBA" id="ARBA00023134"/>
    </source>
</evidence>
<feature type="compositionally biased region" description="Polar residues" evidence="3">
    <location>
        <begin position="70"/>
        <end position="82"/>
    </location>
</feature>
<evidence type="ECO:0000259" key="4">
    <source>
        <dbReference type="PROSITE" id="PS51388"/>
    </source>
</evidence>
<dbReference type="PRINTS" id="PR00195">
    <property type="entry name" value="DYNAMIN"/>
</dbReference>
<dbReference type="InterPro" id="IPR027417">
    <property type="entry name" value="P-loop_NTPase"/>
</dbReference>
<evidence type="ECO:0000259" key="5">
    <source>
        <dbReference type="PROSITE" id="PS51718"/>
    </source>
</evidence>
<dbReference type="InterPro" id="IPR001401">
    <property type="entry name" value="Dynamin_GTPase"/>
</dbReference>
<dbReference type="InterPro" id="IPR000375">
    <property type="entry name" value="Dynamin_stalk"/>
</dbReference>
<keyword evidence="2" id="KW-0342">GTP-binding</keyword>
<dbReference type="Gene3D" id="1.20.120.1240">
    <property type="entry name" value="Dynamin, middle domain"/>
    <property type="match status" value="1"/>
</dbReference>
<dbReference type="PANTHER" id="PTHR11566">
    <property type="entry name" value="DYNAMIN"/>
    <property type="match status" value="1"/>
</dbReference>
<dbReference type="CDD" id="cd08771">
    <property type="entry name" value="DLP_1"/>
    <property type="match status" value="1"/>
</dbReference>
<feature type="region of interest" description="Disordered" evidence="3">
    <location>
        <begin position="897"/>
        <end position="945"/>
    </location>
</feature>
<organism evidence="6 7">
    <name type="scientific">Paraconiothyrium brasiliense</name>
    <dbReference type="NCBI Taxonomy" id="300254"/>
    <lineage>
        <taxon>Eukaryota</taxon>
        <taxon>Fungi</taxon>
        <taxon>Dikarya</taxon>
        <taxon>Ascomycota</taxon>
        <taxon>Pezizomycotina</taxon>
        <taxon>Dothideomycetes</taxon>
        <taxon>Pleosporomycetidae</taxon>
        <taxon>Pleosporales</taxon>
        <taxon>Massarineae</taxon>
        <taxon>Didymosphaeriaceae</taxon>
        <taxon>Paraconiothyrium</taxon>
    </lineage>
</organism>
<dbReference type="Proteomes" id="UP001521785">
    <property type="component" value="Unassembled WGS sequence"/>
</dbReference>
<dbReference type="InterPro" id="IPR020850">
    <property type="entry name" value="GED_dom"/>
</dbReference>
<dbReference type="Pfam" id="PF00350">
    <property type="entry name" value="Dynamin_N"/>
    <property type="match status" value="1"/>
</dbReference>
<keyword evidence="7" id="KW-1185">Reference proteome</keyword>
<comment type="caution">
    <text evidence="6">The sequence shown here is derived from an EMBL/GenBank/DDBJ whole genome shotgun (WGS) entry which is preliminary data.</text>
</comment>
<feature type="region of interest" description="Disordered" evidence="3">
    <location>
        <begin position="1"/>
        <end position="82"/>
    </location>
</feature>
<feature type="domain" description="GED" evidence="4">
    <location>
        <begin position="801"/>
        <end position="897"/>
    </location>
</feature>
<evidence type="ECO:0000313" key="6">
    <source>
        <dbReference type="EMBL" id="KAL1610635.1"/>
    </source>
</evidence>
<sequence length="945" mass="106501">MGGPTRATRARPQPKQPQQRVVPPPSQSQQASSGTTVFDESMNAMLNDIEGYATPQKTEAGSPRTERSRLSQSSEPLAIRQPSSKYITHDILEILTLPDDRPNPTATLVDEHDSLSVHIKEVISVISQLEGLGLQQLHIQLPKCVVLGEQSSGKSSVIEAISGVRTPRAGGTCTRCPLFIRLEHSDDPQAGWQARVALRLNYTFKGVTQRTKFPGWIPNLNVQEVPFATCGSPDELEESIRRAQLALVHPLEDPSIFAQGRATTLHPDQSHRVNFSPNIVCIYLSHPTLPDLSFYDLPGIISQSENPDDVPFVKQLVQEYVEDPDALVLVACSLAADIATSLASGYARTKWGAGQRCIGVLTKPDLLPAGSSDEPLRRVLNNVELKFGHGYFVVKNPDQLMLNNQLTHQDARSHEKHFFATQEPWCSSLRGHHGRFGTANLQQFLSEKLAGQMVKALPGIYEQIQARLDEVDAQLRLIPEPPPTYGAARIIMDLLIGFSDHVRKEVEGAYPCKEWRNLWKDLQKQFFEGLEAMKPTMVRRGQNDRGLYNSTLSGKSSDDPVCLSDEDSDDDRADNAPPETPQSKRKLEHTPAPTPSKRFRVSVPSIPTPSKIKPVHGVDYNGKRRVFQLDEVSHHLEANSQSKIPGHIEPKVVDDLVKQTIAHWDVPMNKLFDELEDGLTRFIRLTFERFFQPRQDTKLYIEAWKIVENILKTSLTEQRTMAKDAYNDEWEGPYTFHKAIFNREKKAMREKYRAARIETRLKIYMEEMAQIVGEEKVHTKDKLLKNESLCSRLQQEPYETEIDVIAQITSYYVLAFHRFHDSICMRVQSKLFTRLQTKLRDDMDETLGIHDEDGTRKAMELLEEPSRHAARRKELYAQKSALLQGQQHLEALQAKHGNTNNNSASQGSAGYNIGPSFNSSASFGQTSTPLTEEMQDITQSGRIRR</sequence>
<dbReference type="SUPFAM" id="SSF52540">
    <property type="entry name" value="P-loop containing nucleoside triphosphate hydrolases"/>
    <property type="match status" value="1"/>
</dbReference>
<reference evidence="6 7" key="1">
    <citation type="submission" date="2024-02" db="EMBL/GenBank/DDBJ databases">
        <title>De novo assembly and annotation of 12 fungi associated with fruit tree decline syndrome in Ontario, Canada.</title>
        <authorList>
            <person name="Sulman M."/>
            <person name="Ellouze W."/>
            <person name="Ilyukhin E."/>
        </authorList>
    </citation>
    <scope>NUCLEOTIDE SEQUENCE [LARGE SCALE GENOMIC DNA]</scope>
    <source>
        <strain evidence="6 7">M42-189</strain>
    </source>
</reference>
<protein>
    <submittedName>
        <fullName evidence="6">Uncharacterized protein</fullName>
    </submittedName>
</protein>
<feature type="region of interest" description="Disordered" evidence="3">
    <location>
        <begin position="541"/>
        <end position="617"/>
    </location>
</feature>
<feature type="compositionally biased region" description="Low complexity" evidence="3">
    <location>
        <begin position="1"/>
        <end position="37"/>
    </location>
</feature>
<dbReference type="InterPro" id="IPR003130">
    <property type="entry name" value="GED"/>
</dbReference>
<evidence type="ECO:0000256" key="1">
    <source>
        <dbReference type="ARBA" id="ARBA00022741"/>
    </source>
</evidence>
<dbReference type="InterPro" id="IPR045063">
    <property type="entry name" value="Dynamin_N"/>
</dbReference>
<dbReference type="PROSITE" id="PS51718">
    <property type="entry name" value="G_DYNAMIN_2"/>
    <property type="match status" value="1"/>
</dbReference>
<dbReference type="EMBL" id="JAKJXO020000002">
    <property type="protein sequence ID" value="KAL1610635.1"/>
    <property type="molecule type" value="Genomic_DNA"/>
</dbReference>
<dbReference type="InterPro" id="IPR022812">
    <property type="entry name" value="Dynamin"/>
</dbReference>
<gene>
    <name evidence="6" type="ORF">SLS60_002305</name>
</gene>
<name>A0ABR3S1U5_9PLEO</name>
<dbReference type="Gene3D" id="3.40.50.300">
    <property type="entry name" value="P-loop containing nucleotide triphosphate hydrolases"/>
    <property type="match status" value="1"/>
</dbReference>
<evidence type="ECO:0000313" key="7">
    <source>
        <dbReference type="Proteomes" id="UP001521785"/>
    </source>
</evidence>
<proteinExistence type="predicted"/>
<keyword evidence="1" id="KW-0547">Nucleotide-binding</keyword>
<dbReference type="Pfam" id="PF01031">
    <property type="entry name" value="Dynamin_M"/>
    <property type="match status" value="1"/>
</dbReference>